<reference evidence="1 2" key="1">
    <citation type="journal article" date="2013" name="BMC Genomics">
        <title>Genome sequencing and comparative genomics of honey bee microsporidia, Nosema apis reveal novel insights into host-parasite interactions.</title>
        <authorList>
            <person name="Chen Yp."/>
            <person name="Pettis J.S."/>
            <person name="Zhao Y."/>
            <person name="Liu X."/>
            <person name="Tallon L.J."/>
            <person name="Sadzewicz L.D."/>
            <person name="Li R."/>
            <person name="Zheng H."/>
            <person name="Huang S."/>
            <person name="Zhang X."/>
            <person name="Hamilton M.C."/>
            <person name="Pernal S.F."/>
            <person name="Melathopoulos A.P."/>
            <person name="Yan X."/>
            <person name="Evans J.D."/>
        </authorList>
    </citation>
    <scope>NUCLEOTIDE SEQUENCE [LARGE SCALE GENOMIC DNA]</scope>
    <source>
        <strain evidence="1 2">BRL 01</strain>
    </source>
</reference>
<dbReference type="HOGENOM" id="CLU_1563312_0_0_1"/>
<dbReference type="EMBL" id="KE647367">
    <property type="protein sequence ID" value="EQB59750.1"/>
    <property type="molecule type" value="Genomic_DNA"/>
</dbReference>
<dbReference type="VEuPathDB" id="MicrosporidiaDB:NAPIS_ORF02679"/>
<dbReference type="Proteomes" id="UP000053780">
    <property type="component" value="Unassembled WGS sequence"/>
</dbReference>
<protein>
    <submittedName>
        <fullName evidence="1">Uncharacterized protein</fullName>
    </submittedName>
</protein>
<dbReference type="AlphaFoldDB" id="T0MF95"/>
<evidence type="ECO:0000313" key="1">
    <source>
        <dbReference type="EMBL" id="EQB59750.1"/>
    </source>
</evidence>
<name>T0MF95_9MICR</name>
<sequence length="205" mass="24064">MQTLNTEQGLLFLLTTSILKYYTKDQNSHKNLNNFCTKLSNRLKDDVYLYLIKYKVSAKNVCKLINESFFRRYFCIDGLFINCGFNELKGEGYNNRCNDKCNNKCNDRCNNRCNDKCNNGKDILKDNRCNINRCNSKDILKDNNNINNINNKYINYILSSYPLPLKNKTILSNFFLTTLDGIYSPLIESEYYLSNLDDCLYLIKK</sequence>
<accession>T0MF95</accession>
<proteinExistence type="predicted"/>
<keyword evidence="2" id="KW-1185">Reference proteome</keyword>
<organism evidence="1 2">
    <name type="scientific">Vairimorpha apis BRL 01</name>
    <dbReference type="NCBI Taxonomy" id="1037528"/>
    <lineage>
        <taxon>Eukaryota</taxon>
        <taxon>Fungi</taxon>
        <taxon>Fungi incertae sedis</taxon>
        <taxon>Microsporidia</taxon>
        <taxon>Nosematidae</taxon>
        <taxon>Vairimorpha</taxon>
    </lineage>
</organism>
<gene>
    <name evidence="1" type="ORF">NAPIS_ORF02679</name>
</gene>
<evidence type="ECO:0000313" key="2">
    <source>
        <dbReference type="Proteomes" id="UP000053780"/>
    </source>
</evidence>